<name>A0A2P7NRB7_9PROT</name>
<reference evidence="2 3" key="1">
    <citation type="submission" date="2018-03" db="EMBL/GenBank/DDBJ databases">
        <title>Draft genome of Nitrosomonas supralitoralis APG5.</title>
        <authorList>
            <person name="Urakawa H."/>
            <person name="Lopez J.V."/>
        </authorList>
    </citation>
    <scope>NUCLEOTIDE SEQUENCE [LARGE SCALE GENOMIC DNA]</scope>
    <source>
        <strain evidence="2 3">APG5</strain>
    </source>
</reference>
<keyword evidence="3" id="KW-1185">Reference proteome</keyword>
<keyword evidence="1" id="KW-0812">Transmembrane</keyword>
<keyword evidence="1" id="KW-1133">Transmembrane helix</keyword>
<evidence type="ECO:0000313" key="3">
    <source>
        <dbReference type="Proteomes" id="UP000241912"/>
    </source>
</evidence>
<gene>
    <name evidence="2" type="ORF">C7H79_16025</name>
</gene>
<dbReference type="SUPFAM" id="SSF51445">
    <property type="entry name" value="(Trans)glycosidases"/>
    <property type="match status" value="1"/>
</dbReference>
<evidence type="ECO:0000313" key="2">
    <source>
        <dbReference type="EMBL" id="PSJ15988.1"/>
    </source>
</evidence>
<feature type="transmembrane region" description="Helical" evidence="1">
    <location>
        <begin position="21"/>
        <end position="39"/>
    </location>
</feature>
<dbReference type="Gene3D" id="3.20.20.80">
    <property type="entry name" value="Glycosidases"/>
    <property type="match status" value="1"/>
</dbReference>
<comment type="caution">
    <text evidence="2">The sequence shown here is derived from an EMBL/GenBank/DDBJ whole genome shotgun (WGS) entry which is preliminary data.</text>
</comment>
<dbReference type="AlphaFoldDB" id="A0A2P7NRB7"/>
<dbReference type="EMBL" id="PXXU01000090">
    <property type="protein sequence ID" value="PSJ15988.1"/>
    <property type="molecule type" value="Genomic_DNA"/>
</dbReference>
<keyword evidence="1" id="KW-0472">Membrane</keyword>
<keyword evidence="2" id="KW-0378">Hydrolase</keyword>
<accession>A0A2P7NRB7</accession>
<organism evidence="2 3">
    <name type="scientific">Nitrosomonas supralitoralis</name>
    <dbReference type="NCBI Taxonomy" id="2116706"/>
    <lineage>
        <taxon>Bacteria</taxon>
        <taxon>Pseudomonadati</taxon>
        <taxon>Pseudomonadota</taxon>
        <taxon>Betaproteobacteria</taxon>
        <taxon>Nitrosomonadales</taxon>
        <taxon>Nitrosomonadaceae</taxon>
        <taxon>Nitrosomonas</taxon>
    </lineage>
</organism>
<proteinExistence type="predicted"/>
<dbReference type="Proteomes" id="UP000241912">
    <property type="component" value="Unassembled WGS sequence"/>
</dbReference>
<dbReference type="InterPro" id="IPR017853">
    <property type="entry name" value="GH"/>
</dbReference>
<protein>
    <submittedName>
        <fullName evidence="2">Glycoside hydrolase</fullName>
    </submittedName>
</protein>
<dbReference type="OrthoDB" id="8548574at2"/>
<dbReference type="RefSeq" id="WP_106708266.1">
    <property type="nucleotide sequence ID" value="NZ_PXXU01000090.1"/>
</dbReference>
<sequence length="392" mass="44370">MNRELFIKPSIVLPIPSKRINANYIVLLFVICLIFAFLGKVQATSLPFGATGVKWHPGHYYTIQNWANDDPIYMAKVYKELDATPALRGMQLRYLWGWLEKSPGVYDFSSIDKHLAKLTAMNKRLVIQVQTKSFDANWKLIPDYLKAPQYEGGAFKYSDFGPKPSNDGSRYGHNIKLWNPNVRDRLIALFKALGQRYNSHPNFEGIGMIETAMGQAIIPLTTDQAATWFDNLIIVHQKMRTFFPNTMTIQEINYPRNNLKQITSAMVKMGGALGCPDVYPDEPGLNFPGDQYSPQGAYRYFSQLSGVVPIAPTVEKVNYLNTRGDKLGHVPAVQELLVFARDDLKSNYIFWQRLPEYVNQVLEVMSFNSQKTTPSGGLRSACPSAYSSCIRN</sequence>
<dbReference type="GO" id="GO:0016787">
    <property type="term" value="F:hydrolase activity"/>
    <property type="evidence" value="ECO:0007669"/>
    <property type="project" value="UniProtKB-KW"/>
</dbReference>
<evidence type="ECO:0000256" key="1">
    <source>
        <dbReference type="SAM" id="Phobius"/>
    </source>
</evidence>